<comment type="similarity">
    <text evidence="13">Belongs to the polysaccharide monooxygenase AA9 family.</text>
</comment>
<evidence type="ECO:0000256" key="16">
    <source>
        <dbReference type="SAM" id="SignalP"/>
    </source>
</evidence>
<evidence type="ECO:0000256" key="4">
    <source>
        <dbReference type="ARBA" id="ARBA00022723"/>
    </source>
</evidence>
<dbReference type="EMBL" id="JAQQPM010000007">
    <property type="protein sequence ID" value="KAK2074065.1"/>
    <property type="molecule type" value="Genomic_DNA"/>
</dbReference>
<keyword evidence="6" id="KW-0136">Cellulose degradation</keyword>
<dbReference type="PANTHER" id="PTHR33353">
    <property type="entry name" value="PUTATIVE (AFU_ORTHOLOGUE AFUA_1G12560)-RELATED"/>
    <property type="match status" value="1"/>
</dbReference>
<keyword evidence="4" id="KW-0479">Metal-binding</keyword>
<evidence type="ECO:0000256" key="11">
    <source>
        <dbReference type="ARBA" id="ARBA00023277"/>
    </source>
</evidence>
<evidence type="ECO:0000259" key="17">
    <source>
        <dbReference type="Pfam" id="PF03443"/>
    </source>
</evidence>
<sequence length="228" mass="24194">MKCSVSVVLAASAAVMAHYTFPIVDNSADWEHVRKTTNFQSNGPVQEVASPQMTCYQLAPGSENATTYSVKAGQTLKITADQSISHPGPMSMWIAQVPAGETAATFDGSGKVWTKIYQEMPKVESSGLVWSSQNTLSVPVTIPSCLTEGDYLLRTEHIALHSASSVGGAQFYLSCAQLTVTGGSGTWRPKNKVAIPGAYKATDPGILIDLYYPVPTSYTPAGPPAETC</sequence>
<gene>
    <name evidence="18" type="ORF">P8C59_008302</name>
</gene>
<comment type="catalytic activity">
    <reaction evidence="14">
        <text>[(1-&gt;4)-beta-D-glucosyl]n+m + reduced acceptor + O2 = 4-dehydro-beta-D-glucosyl-[(1-&gt;4)-beta-D-glucosyl]n-1 + [(1-&gt;4)-beta-D-glucosyl]m + acceptor + H2O.</text>
        <dbReference type="EC" id="1.14.99.56"/>
    </reaction>
</comment>
<dbReference type="AlphaFoldDB" id="A0AAD9IB69"/>
<comment type="subcellular location">
    <subcellularLocation>
        <location evidence="2">Secreted</location>
    </subcellularLocation>
</comment>
<evidence type="ECO:0000313" key="18">
    <source>
        <dbReference type="EMBL" id="KAK2074065.1"/>
    </source>
</evidence>
<name>A0AAD9IB69_9PEZI</name>
<keyword evidence="10" id="KW-1015">Disulfide bond</keyword>
<evidence type="ECO:0000256" key="5">
    <source>
        <dbReference type="ARBA" id="ARBA00022729"/>
    </source>
</evidence>
<keyword evidence="5 16" id="KW-0732">Signal</keyword>
<keyword evidence="12" id="KW-0624">Polysaccharide degradation</keyword>
<dbReference type="CDD" id="cd21175">
    <property type="entry name" value="LPMO_AA9"/>
    <property type="match status" value="1"/>
</dbReference>
<dbReference type="EC" id="1.14.99.56" evidence="15"/>
<dbReference type="InterPro" id="IPR005103">
    <property type="entry name" value="AA9_LPMO"/>
</dbReference>
<dbReference type="PANTHER" id="PTHR33353:SF10">
    <property type="entry name" value="ENDO-BETA-1,4-GLUCANASE D"/>
    <property type="match status" value="1"/>
</dbReference>
<dbReference type="GO" id="GO:0046872">
    <property type="term" value="F:metal ion binding"/>
    <property type="evidence" value="ECO:0007669"/>
    <property type="project" value="UniProtKB-KW"/>
</dbReference>
<evidence type="ECO:0000313" key="19">
    <source>
        <dbReference type="Proteomes" id="UP001217918"/>
    </source>
</evidence>
<keyword evidence="3" id="KW-0964">Secreted</keyword>
<feature type="chain" id="PRO_5042134581" description="lytic cellulose monooxygenase (C4-dehydrogenating)" evidence="16">
    <location>
        <begin position="18"/>
        <end position="228"/>
    </location>
</feature>
<proteinExistence type="inferred from homology"/>
<comment type="caution">
    <text evidence="18">The sequence shown here is derived from an EMBL/GenBank/DDBJ whole genome shotgun (WGS) entry which is preliminary data.</text>
</comment>
<keyword evidence="19" id="KW-1185">Reference proteome</keyword>
<keyword evidence="9" id="KW-0503">Monooxygenase</keyword>
<dbReference type="InterPro" id="IPR049892">
    <property type="entry name" value="AA9"/>
</dbReference>
<evidence type="ECO:0000256" key="13">
    <source>
        <dbReference type="ARBA" id="ARBA00044502"/>
    </source>
</evidence>
<dbReference type="GO" id="GO:0030245">
    <property type="term" value="P:cellulose catabolic process"/>
    <property type="evidence" value="ECO:0007669"/>
    <property type="project" value="UniProtKB-KW"/>
</dbReference>
<organism evidence="18 19">
    <name type="scientific">Phyllachora maydis</name>
    <dbReference type="NCBI Taxonomy" id="1825666"/>
    <lineage>
        <taxon>Eukaryota</taxon>
        <taxon>Fungi</taxon>
        <taxon>Dikarya</taxon>
        <taxon>Ascomycota</taxon>
        <taxon>Pezizomycotina</taxon>
        <taxon>Sordariomycetes</taxon>
        <taxon>Sordariomycetidae</taxon>
        <taxon>Phyllachorales</taxon>
        <taxon>Phyllachoraceae</taxon>
        <taxon>Phyllachora</taxon>
    </lineage>
</organism>
<evidence type="ECO:0000256" key="8">
    <source>
        <dbReference type="ARBA" id="ARBA00023008"/>
    </source>
</evidence>
<evidence type="ECO:0000256" key="2">
    <source>
        <dbReference type="ARBA" id="ARBA00004613"/>
    </source>
</evidence>
<evidence type="ECO:0000256" key="9">
    <source>
        <dbReference type="ARBA" id="ARBA00023033"/>
    </source>
</evidence>
<evidence type="ECO:0000256" key="15">
    <source>
        <dbReference type="ARBA" id="ARBA00047174"/>
    </source>
</evidence>
<feature type="domain" description="Auxiliary Activity family 9 catalytic" evidence="17">
    <location>
        <begin position="27"/>
        <end position="218"/>
    </location>
</feature>
<dbReference type="Pfam" id="PF03443">
    <property type="entry name" value="AA9"/>
    <property type="match status" value="1"/>
</dbReference>
<dbReference type="GO" id="GO:0005576">
    <property type="term" value="C:extracellular region"/>
    <property type="evidence" value="ECO:0007669"/>
    <property type="project" value="UniProtKB-SubCell"/>
</dbReference>
<dbReference type="GO" id="GO:0004497">
    <property type="term" value="F:monooxygenase activity"/>
    <property type="evidence" value="ECO:0007669"/>
    <property type="project" value="UniProtKB-KW"/>
</dbReference>
<evidence type="ECO:0000256" key="12">
    <source>
        <dbReference type="ARBA" id="ARBA00023326"/>
    </source>
</evidence>
<dbReference type="Gene3D" id="2.70.50.70">
    <property type="match status" value="1"/>
</dbReference>
<evidence type="ECO:0000256" key="7">
    <source>
        <dbReference type="ARBA" id="ARBA00023002"/>
    </source>
</evidence>
<evidence type="ECO:0000256" key="3">
    <source>
        <dbReference type="ARBA" id="ARBA00022525"/>
    </source>
</evidence>
<comment type="cofactor">
    <cofactor evidence="1">
        <name>Cu(2+)</name>
        <dbReference type="ChEBI" id="CHEBI:29036"/>
    </cofactor>
</comment>
<keyword evidence="8" id="KW-0186">Copper</keyword>
<accession>A0AAD9IB69</accession>
<keyword evidence="7" id="KW-0560">Oxidoreductase</keyword>
<dbReference type="Proteomes" id="UP001217918">
    <property type="component" value="Unassembled WGS sequence"/>
</dbReference>
<protein>
    <recommendedName>
        <fullName evidence="15">lytic cellulose monooxygenase (C4-dehydrogenating)</fullName>
        <ecNumber evidence="15">1.14.99.56</ecNumber>
    </recommendedName>
</protein>
<keyword evidence="11" id="KW-0119">Carbohydrate metabolism</keyword>
<feature type="signal peptide" evidence="16">
    <location>
        <begin position="1"/>
        <end position="17"/>
    </location>
</feature>
<evidence type="ECO:0000256" key="14">
    <source>
        <dbReference type="ARBA" id="ARBA00045077"/>
    </source>
</evidence>
<evidence type="ECO:0000256" key="1">
    <source>
        <dbReference type="ARBA" id="ARBA00001973"/>
    </source>
</evidence>
<reference evidence="18" key="1">
    <citation type="journal article" date="2023" name="Mol. Plant Microbe Interact.">
        <title>Elucidating the Obligate Nature and Biological Capacity of an Invasive Fungal Corn Pathogen.</title>
        <authorList>
            <person name="MacCready J.S."/>
            <person name="Roggenkamp E.M."/>
            <person name="Gdanetz K."/>
            <person name="Chilvers M.I."/>
        </authorList>
    </citation>
    <scope>NUCLEOTIDE SEQUENCE</scope>
    <source>
        <strain evidence="18">PM02</strain>
    </source>
</reference>
<evidence type="ECO:0000256" key="6">
    <source>
        <dbReference type="ARBA" id="ARBA00023001"/>
    </source>
</evidence>
<evidence type="ECO:0000256" key="10">
    <source>
        <dbReference type="ARBA" id="ARBA00023157"/>
    </source>
</evidence>